<reference evidence="1" key="1">
    <citation type="journal article" date="2015" name="Nature">
        <title>Complex archaea that bridge the gap between prokaryotes and eukaryotes.</title>
        <authorList>
            <person name="Spang A."/>
            <person name="Saw J.H."/>
            <person name="Jorgensen S.L."/>
            <person name="Zaremba-Niedzwiedzka K."/>
            <person name="Martijn J."/>
            <person name="Lind A.E."/>
            <person name="van Eijk R."/>
            <person name="Schleper C."/>
            <person name="Guy L."/>
            <person name="Ettema T.J."/>
        </authorList>
    </citation>
    <scope>NUCLEOTIDE SEQUENCE</scope>
</reference>
<dbReference type="InterPro" id="IPR000653">
    <property type="entry name" value="DegT/StrS_aminotransferase"/>
</dbReference>
<dbReference type="PANTHER" id="PTHR30244">
    <property type="entry name" value="TRANSAMINASE"/>
    <property type="match status" value="1"/>
</dbReference>
<dbReference type="GO" id="GO:0000271">
    <property type="term" value="P:polysaccharide biosynthetic process"/>
    <property type="evidence" value="ECO:0007669"/>
    <property type="project" value="TreeGrafter"/>
</dbReference>
<dbReference type="InterPro" id="IPR015424">
    <property type="entry name" value="PyrdxlP-dep_Trfase"/>
</dbReference>
<dbReference type="GO" id="GO:0030170">
    <property type="term" value="F:pyridoxal phosphate binding"/>
    <property type="evidence" value="ECO:0007669"/>
    <property type="project" value="TreeGrafter"/>
</dbReference>
<dbReference type="CDD" id="cd00616">
    <property type="entry name" value="AHBA_syn"/>
    <property type="match status" value="1"/>
</dbReference>
<name>A0A0F9PRN7_9ZZZZ</name>
<dbReference type="SUPFAM" id="SSF53383">
    <property type="entry name" value="PLP-dependent transferases"/>
    <property type="match status" value="1"/>
</dbReference>
<dbReference type="EMBL" id="LAZR01005963">
    <property type="protein sequence ID" value="KKM95772.1"/>
    <property type="molecule type" value="Genomic_DNA"/>
</dbReference>
<evidence type="ECO:0000313" key="1">
    <source>
        <dbReference type="EMBL" id="KKM95772.1"/>
    </source>
</evidence>
<protein>
    <recommendedName>
        <fullName evidence="2">DegT/DnrJ/EryC1/StrS family aminotransferase</fullName>
    </recommendedName>
</protein>
<dbReference type="PIRSF" id="PIRSF000390">
    <property type="entry name" value="PLP_StrS"/>
    <property type="match status" value="1"/>
</dbReference>
<dbReference type="GO" id="GO:0008483">
    <property type="term" value="F:transaminase activity"/>
    <property type="evidence" value="ECO:0007669"/>
    <property type="project" value="TreeGrafter"/>
</dbReference>
<accession>A0A0F9PRN7</accession>
<organism evidence="1">
    <name type="scientific">marine sediment metagenome</name>
    <dbReference type="NCBI Taxonomy" id="412755"/>
    <lineage>
        <taxon>unclassified sequences</taxon>
        <taxon>metagenomes</taxon>
        <taxon>ecological metagenomes</taxon>
    </lineage>
</organism>
<comment type="caution">
    <text evidence="1">The sequence shown here is derived from an EMBL/GenBank/DDBJ whole genome shotgun (WGS) entry which is preliminary data.</text>
</comment>
<dbReference type="InterPro" id="IPR015422">
    <property type="entry name" value="PyrdxlP-dep_Trfase_small"/>
</dbReference>
<gene>
    <name evidence="1" type="ORF">LCGC14_1184860</name>
</gene>
<dbReference type="PANTHER" id="PTHR30244:SF34">
    <property type="entry name" value="DTDP-4-AMINO-4,6-DIDEOXYGALACTOSE TRANSAMINASE"/>
    <property type="match status" value="1"/>
</dbReference>
<dbReference type="Pfam" id="PF01041">
    <property type="entry name" value="DegT_DnrJ_EryC1"/>
    <property type="match status" value="1"/>
</dbReference>
<sequence>MSSTKIPIYRPVLGQEEIELLTQCVLDEWLSGGKKLKEFEAKMAQLCGVEYAMGCNNGTVALYLGLLALGVGHGDEVIVPDFTFVASANAVALTGATPVLVDVDHLTNNISPAKVEMEITKRTKAIMPVHIYGRAADMDRMLETGRREGVAIIEDACQGMGVTHKGTPVGGIGDVGCLSFYADKTITTGEGGMVLTNSASIIRACTVLSNQGRTGRGWYIHDEMGYNFRMTDMQAAVGLAQLQRLEWIVGRKQTHESHYRQLLEGTSDMQEVVGDAVGDAGVVPFRHNIFVGDPEGLIAYLAEDNIDAKRVFYPLHRQPCYKHLDLRDADFPHTIWAYDHGVSLPSSPLLTDAEIERVCLRVRAFCKGGSK</sequence>
<dbReference type="Gene3D" id="3.90.1150.10">
    <property type="entry name" value="Aspartate Aminotransferase, domain 1"/>
    <property type="match status" value="1"/>
</dbReference>
<proteinExistence type="predicted"/>
<evidence type="ECO:0008006" key="2">
    <source>
        <dbReference type="Google" id="ProtNLM"/>
    </source>
</evidence>
<dbReference type="InterPro" id="IPR015421">
    <property type="entry name" value="PyrdxlP-dep_Trfase_major"/>
</dbReference>
<dbReference type="Gene3D" id="3.40.640.10">
    <property type="entry name" value="Type I PLP-dependent aspartate aminotransferase-like (Major domain)"/>
    <property type="match status" value="1"/>
</dbReference>
<dbReference type="AlphaFoldDB" id="A0A0F9PRN7"/>